<dbReference type="PANTHER" id="PTHR23070">
    <property type="entry name" value="BCS1 AAA-TYPE ATPASE"/>
    <property type="match status" value="1"/>
</dbReference>
<sequence>MSPAVIHPRLERPAQVYYKFLMVAGNENCFRAGRMPLKTCSESRTWSGKSASESERSLNALTCIGLIGLVEWMMHRLSKRPAWSSRTFGLNCRAVLVPGEQNEAQALASNKRRLAYIPSWNQLLLEAKKEYVAAQENTISVVVSDSNNDWRHLANRPERPLTSIILDPGVKDEPIADAKEFLQSRSWYAARGIPFRRGYLLYGAPLAGELDVDIYVISLSRSGLDDTGLTELVSSLPERCIALMEDVDAALAQSFSGRGQRKQGSRRRHGWTR</sequence>
<gene>
    <name evidence="2" type="ORF">M378DRAFT_11395</name>
</gene>
<dbReference type="HOGENOM" id="CLU_1019308_0_0_1"/>
<dbReference type="InterPro" id="IPR014851">
    <property type="entry name" value="BCS1_N"/>
</dbReference>
<name>A0A0C2X5S1_AMAMK</name>
<organism evidence="2 3">
    <name type="scientific">Amanita muscaria (strain Koide BX008)</name>
    <dbReference type="NCBI Taxonomy" id="946122"/>
    <lineage>
        <taxon>Eukaryota</taxon>
        <taxon>Fungi</taxon>
        <taxon>Dikarya</taxon>
        <taxon>Basidiomycota</taxon>
        <taxon>Agaricomycotina</taxon>
        <taxon>Agaricomycetes</taxon>
        <taxon>Agaricomycetidae</taxon>
        <taxon>Agaricales</taxon>
        <taxon>Pluteineae</taxon>
        <taxon>Amanitaceae</taxon>
        <taxon>Amanita</taxon>
    </lineage>
</organism>
<dbReference type="InterPro" id="IPR027417">
    <property type="entry name" value="P-loop_NTPase"/>
</dbReference>
<feature type="domain" description="BCS1 N-terminal" evidence="1">
    <location>
        <begin position="121"/>
        <end position="164"/>
    </location>
</feature>
<dbReference type="AlphaFoldDB" id="A0A0C2X5S1"/>
<protein>
    <recommendedName>
        <fullName evidence="1">BCS1 N-terminal domain-containing protein</fullName>
    </recommendedName>
</protein>
<dbReference type="InterPro" id="IPR050747">
    <property type="entry name" value="Mitochondrial_chaperone_BCS1"/>
</dbReference>
<keyword evidence="3" id="KW-1185">Reference proteome</keyword>
<dbReference type="InParanoid" id="A0A0C2X5S1"/>
<dbReference type="SUPFAM" id="SSF52540">
    <property type="entry name" value="P-loop containing nucleoside triphosphate hydrolases"/>
    <property type="match status" value="1"/>
</dbReference>
<evidence type="ECO:0000259" key="1">
    <source>
        <dbReference type="Pfam" id="PF08740"/>
    </source>
</evidence>
<evidence type="ECO:0000313" key="3">
    <source>
        <dbReference type="Proteomes" id="UP000054549"/>
    </source>
</evidence>
<dbReference type="Pfam" id="PF08740">
    <property type="entry name" value="BCS1_N"/>
    <property type="match status" value="1"/>
</dbReference>
<dbReference type="EMBL" id="KN818248">
    <property type="protein sequence ID" value="KIL64616.1"/>
    <property type="molecule type" value="Genomic_DNA"/>
</dbReference>
<dbReference type="Gene3D" id="3.40.50.300">
    <property type="entry name" value="P-loop containing nucleotide triphosphate hydrolases"/>
    <property type="match status" value="1"/>
</dbReference>
<dbReference type="STRING" id="946122.A0A0C2X5S1"/>
<dbReference type="Proteomes" id="UP000054549">
    <property type="component" value="Unassembled WGS sequence"/>
</dbReference>
<reference evidence="2 3" key="1">
    <citation type="submission" date="2014-04" db="EMBL/GenBank/DDBJ databases">
        <title>Evolutionary Origins and Diversification of the Mycorrhizal Mutualists.</title>
        <authorList>
            <consortium name="DOE Joint Genome Institute"/>
            <consortium name="Mycorrhizal Genomics Consortium"/>
            <person name="Kohler A."/>
            <person name="Kuo A."/>
            <person name="Nagy L.G."/>
            <person name="Floudas D."/>
            <person name="Copeland A."/>
            <person name="Barry K.W."/>
            <person name="Cichocki N."/>
            <person name="Veneault-Fourrey C."/>
            <person name="LaButti K."/>
            <person name="Lindquist E.A."/>
            <person name="Lipzen A."/>
            <person name="Lundell T."/>
            <person name="Morin E."/>
            <person name="Murat C."/>
            <person name="Riley R."/>
            <person name="Ohm R."/>
            <person name="Sun H."/>
            <person name="Tunlid A."/>
            <person name="Henrissat B."/>
            <person name="Grigoriev I.V."/>
            <person name="Hibbett D.S."/>
            <person name="Martin F."/>
        </authorList>
    </citation>
    <scope>NUCLEOTIDE SEQUENCE [LARGE SCALE GENOMIC DNA]</scope>
    <source>
        <strain evidence="2 3">Koide BX008</strain>
    </source>
</reference>
<accession>A0A0C2X5S1</accession>
<evidence type="ECO:0000313" key="2">
    <source>
        <dbReference type="EMBL" id="KIL64616.1"/>
    </source>
</evidence>
<proteinExistence type="predicted"/>
<dbReference type="OrthoDB" id="10251412at2759"/>